<reference evidence="6 7" key="1">
    <citation type="submission" date="2019-08" db="EMBL/GenBank/DDBJ databases">
        <authorList>
            <person name="Chang H.C."/>
            <person name="Mun S.Y."/>
        </authorList>
    </citation>
    <scope>NUCLEOTIDE SEQUENCE [LARGE SCALE GENOMIC DNA]</scope>
    <source>
        <strain evidence="6 7">SK</strain>
    </source>
</reference>
<dbReference type="PANTHER" id="PTHR30250:SF21">
    <property type="entry name" value="LIPID II FLIPPASE MURJ"/>
    <property type="match status" value="1"/>
</dbReference>
<dbReference type="InterPro" id="IPR024923">
    <property type="entry name" value="PG_synth_SpoVB"/>
</dbReference>
<keyword evidence="3" id="KW-0812">Transmembrane</keyword>
<protein>
    <submittedName>
        <fullName evidence="6">Polysaccharide biosynthesis protein</fullName>
    </submittedName>
</protein>
<dbReference type="Proteomes" id="UP000516446">
    <property type="component" value="Chromosome"/>
</dbReference>
<evidence type="ECO:0000313" key="6">
    <source>
        <dbReference type="EMBL" id="QNT64310.1"/>
    </source>
</evidence>
<dbReference type="AlphaFoldDB" id="A0A7H1MLH4"/>
<dbReference type="InterPro" id="IPR002797">
    <property type="entry name" value="Polysacc_synth"/>
</dbReference>
<comment type="subcellular location">
    <subcellularLocation>
        <location evidence="1">Cell membrane</location>
        <topology evidence="1">Multi-pass membrane protein</topology>
    </subcellularLocation>
</comment>
<dbReference type="GO" id="GO:0005886">
    <property type="term" value="C:plasma membrane"/>
    <property type="evidence" value="ECO:0007669"/>
    <property type="project" value="UniProtKB-SubCell"/>
</dbReference>
<keyword evidence="2" id="KW-1003">Cell membrane</keyword>
<keyword evidence="7" id="KW-1185">Reference proteome</keyword>
<proteinExistence type="predicted"/>
<accession>A0A7H1MLH4</accession>
<keyword evidence="4" id="KW-1133">Transmembrane helix</keyword>
<dbReference type="CDD" id="cd13124">
    <property type="entry name" value="MATE_SpoVB_like"/>
    <property type="match status" value="1"/>
</dbReference>
<dbReference type="PANTHER" id="PTHR30250">
    <property type="entry name" value="PST FAMILY PREDICTED COLANIC ACID TRANSPORTER"/>
    <property type="match status" value="1"/>
</dbReference>
<evidence type="ECO:0000256" key="2">
    <source>
        <dbReference type="ARBA" id="ARBA00022475"/>
    </source>
</evidence>
<dbReference type="InterPro" id="IPR050833">
    <property type="entry name" value="Poly_Biosynth_Transport"/>
</dbReference>
<name>A0A7H1MLH4_9LACO</name>
<gene>
    <name evidence="6" type="ORF">FY536_03000</name>
</gene>
<organism evidence="6 7">
    <name type="scientific">Weissella koreensis</name>
    <dbReference type="NCBI Taxonomy" id="165096"/>
    <lineage>
        <taxon>Bacteria</taxon>
        <taxon>Bacillati</taxon>
        <taxon>Bacillota</taxon>
        <taxon>Bacilli</taxon>
        <taxon>Lactobacillales</taxon>
        <taxon>Lactobacillaceae</taxon>
        <taxon>Weissella</taxon>
    </lineage>
</organism>
<keyword evidence="5" id="KW-0472">Membrane</keyword>
<dbReference type="RefSeq" id="WP_006846031.1">
    <property type="nucleotide sequence ID" value="NZ_CP026847.1"/>
</dbReference>
<dbReference type="EMBL" id="CP043431">
    <property type="protein sequence ID" value="QNT64310.1"/>
    <property type="molecule type" value="Genomic_DNA"/>
</dbReference>
<evidence type="ECO:0000256" key="3">
    <source>
        <dbReference type="ARBA" id="ARBA00022692"/>
    </source>
</evidence>
<evidence type="ECO:0000313" key="7">
    <source>
        <dbReference type="Proteomes" id="UP000516446"/>
    </source>
</evidence>
<dbReference type="Pfam" id="PF01943">
    <property type="entry name" value="Polysacc_synt"/>
    <property type="match status" value="1"/>
</dbReference>
<evidence type="ECO:0000256" key="4">
    <source>
        <dbReference type="ARBA" id="ARBA00022989"/>
    </source>
</evidence>
<evidence type="ECO:0000256" key="1">
    <source>
        <dbReference type="ARBA" id="ARBA00004651"/>
    </source>
</evidence>
<sequence>MTAETEHDKKIRREMTYQEVQHLLRMQQQRNEPVVTTTHKQGLSDASKRALNRSGKLVKSTQKVYVKPSQRKKISFPEKEVMNGETASHHAIQVTEVADSYHYGDLDKTLTQKAVTKGQPQIKPLRTKQPMQNTMKTETVTQPSEALSDQSKMLRGSMWMTIGNLVSRLLGALYVIPWSMMIGAAYTTSANGLYAQGYQIYSVALLIATAGLPNVLARLVAEFSEKKQFNRVKSILRQSLFLGAVMGAVAALLLYILAEPLSQGNDNVVPVLYSLAPAVLVIPILSMLRGYVQGFELMEISALSQVVEQVVRVIYMLGMTAWIMVGHHGTWVDATVQSTFAAFWGALAGILVILFGIFLKRGYFASKFVLEAQPKVAPAGSLIGKMMWQAIPVVFAGSAISLVQLIDQFSFFRIMHIFTDFNQTALNQMFAQFSFNSNKLVMLVVSLAIAMSETALPMLARAHAKNDVQATGQQINYILKLLSFVMIPASLGVVAVAKPLYILFYGVSDVSNGVLVLQFSGYIGLLFGIYMVILAINQGLGNLRFTVLWTVVILLLKLALQYPAVYLFQGLGPLVATGTAFLIGLIWALWQLLRRYPIDWEKFNYSLMTILFWSLIMFAVVTPLVYGMETLLNETRLQQLLVLIVGAIVGAIIYGIVALKSHLGQDIFGLRAQMIARKLHLK</sequence>
<evidence type="ECO:0000256" key="5">
    <source>
        <dbReference type="ARBA" id="ARBA00023136"/>
    </source>
</evidence>